<dbReference type="GO" id="GO:0008270">
    <property type="term" value="F:zinc ion binding"/>
    <property type="evidence" value="ECO:0007669"/>
    <property type="project" value="UniProtKB-KW"/>
</dbReference>
<gene>
    <name evidence="8" type="primary">Zscan2_1</name>
    <name evidence="8" type="ORF">EMBFUC_R15222</name>
</gene>
<dbReference type="PANTHER" id="PTHR23226:SF377">
    <property type="entry name" value="ZINC FINGER AND SCAN DOMAIN-CONTAINING PROTEIN 20"/>
    <property type="match status" value="1"/>
</dbReference>
<comment type="caution">
    <text evidence="8">The sequence shown here is derived from an EMBL/GenBank/DDBJ whole genome shotgun (WGS) entry which is preliminary data.</text>
</comment>
<dbReference type="SUPFAM" id="SSF57667">
    <property type="entry name" value="beta-beta-alpha zinc fingers"/>
    <property type="match status" value="2"/>
</dbReference>
<dbReference type="InterPro" id="IPR013087">
    <property type="entry name" value="Znf_C2H2_type"/>
</dbReference>
<feature type="region of interest" description="Disordered" evidence="6">
    <location>
        <begin position="1"/>
        <end position="86"/>
    </location>
</feature>
<keyword evidence="9" id="KW-1185">Reference proteome</keyword>
<evidence type="ECO:0000256" key="3">
    <source>
        <dbReference type="ARBA" id="ARBA00022771"/>
    </source>
</evidence>
<organism evidence="8 9">
    <name type="scientific">Emberiza fucata</name>
    <dbReference type="NCBI Taxonomy" id="337179"/>
    <lineage>
        <taxon>Eukaryota</taxon>
        <taxon>Metazoa</taxon>
        <taxon>Chordata</taxon>
        <taxon>Craniata</taxon>
        <taxon>Vertebrata</taxon>
        <taxon>Euteleostomi</taxon>
        <taxon>Archelosauria</taxon>
        <taxon>Archosauria</taxon>
        <taxon>Dinosauria</taxon>
        <taxon>Saurischia</taxon>
        <taxon>Theropoda</taxon>
        <taxon>Coelurosauria</taxon>
        <taxon>Aves</taxon>
        <taxon>Neognathae</taxon>
        <taxon>Neoaves</taxon>
        <taxon>Telluraves</taxon>
        <taxon>Australaves</taxon>
        <taxon>Passeriformes</taxon>
        <taxon>Passeroidea</taxon>
        <taxon>Fringillidae</taxon>
        <taxon>Emberizinae</taxon>
        <taxon>Emberizini</taxon>
        <taxon>Emberiza</taxon>
    </lineage>
</organism>
<feature type="domain" description="C2H2-type" evidence="7">
    <location>
        <begin position="85"/>
        <end position="112"/>
    </location>
</feature>
<evidence type="ECO:0000256" key="6">
    <source>
        <dbReference type="SAM" id="MobiDB-lite"/>
    </source>
</evidence>
<evidence type="ECO:0000313" key="9">
    <source>
        <dbReference type="Proteomes" id="UP000580681"/>
    </source>
</evidence>
<dbReference type="GO" id="GO:0000981">
    <property type="term" value="F:DNA-binding transcription factor activity, RNA polymerase II-specific"/>
    <property type="evidence" value="ECO:0007669"/>
    <property type="project" value="TreeGrafter"/>
</dbReference>
<dbReference type="Proteomes" id="UP000580681">
    <property type="component" value="Unassembled WGS sequence"/>
</dbReference>
<feature type="compositionally biased region" description="Basic and acidic residues" evidence="6">
    <location>
        <begin position="13"/>
        <end position="31"/>
    </location>
</feature>
<dbReference type="Gene3D" id="3.30.160.60">
    <property type="entry name" value="Classic Zinc Finger"/>
    <property type="match status" value="2"/>
</dbReference>
<keyword evidence="2" id="KW-0677">Repeat</keyword>
<dbReference type="SMART" id="SM00355">
    <property type="entry name" value="ZnF_C2H2"/>
    <property type="match status" value="2"/>
</dbReference>
<evidence type="ECO:0000256" key="2">
    <source>
        <dbReference type="ARBA" id="ARBA00022737"/>
    </source>
</evidence>
<evidence type="ECO:0000259" key="7">
    <source>
        <dbReference type="PROSITE" id="PS50157"/>
    </source>
</evidence>
<feature type="non-terminal residue" evidence="8">
    <location>
        <position position="1"/>
    </location>
</feature>
<accession>A0A7K4VV03</accession>
<name>A0A7K4VV03_9EMBE</name>
<dbReference type="PROSITE" id="PS50157">
    <property type="entry name" value="ZINC_FINGER_C2H2_2"/>
    <property type="match status" value="2"/>
</dbReference>
<proteinExistence type="predicted"/>
<evidence type="ECO:0000256" key="4">
    <source>
        <dbReference type="ARBA" id="ARBA00022833"/>
    </source>
</evidence>
<feature type="domain" description="C2H2-type" evidence="7">
    <location>
        <begin position="27"/>
        <end position="54"/>
    </location>
</feature>
<keyword evidence="4" id="KW-0862">Zinc</keyword>
<protein>
    <submittedName>
        <fullName evidence="8">ZSCA2 protein</fullName>
    </submittedName>
</protein>
<reference evidence="8 9" key="1">
    <citation type="submission" date="2019-09" db="EMBL/GenBank/DDBJ databases">
        <title>Bird 10,000 Genomes (B10K) Project - Family phase.</title>
        <authorList>
            <person name="Zhang G."/>
        </authorList>
    </citation>
    <scope>NUCLEOTIDE SEQUENCE [LARGE SCALE GENOMIC DNA]</scope>
    <source>
        <strain evidence="8">B10K-DU-015-11</strain>
        <tissue evidence="8">Mixed tissue sample</tissue>
    </source>
</reference>
<sequence length="119" mass="13413">MESSEEPVAEAELGLHEQLQDGEEKPHKCSECGKSFSKRSKLVVHQKSHMEKHLGSGGEKPTLDQGQSSELGLREQLQNGKKKPHKCSECGKSFVWRSSLIKHRRIHTGSEREKPTLDQ</sequence>
<dbReference type="Pfam" id="PF00096">
    <property type="entry name" value="zf-C2H2"/>
    <property type="match status" value="2"/>
</dbReference>
<evidence type="ECO:0000313" key="8">
    <source>
        <dbReference type="EMBL" id="NWR26346.1"/>
    </source>
</evidence>
<dbReference type="InterPro" id="IPR036236">
    <property type="entry name" value="Znf_C2H2_sf"/>
</dbReference>
<feature type="compositionally biased region" description="Basic residues" evidence="6">
    <location>
        <begin position="36"/>
        <end position="47"/>
    </location>
</feature>
<evidence type="ECO:0000256" key="5">
    <source>
        <dbReference type="PROSITE-ProRule" id="PRU00042"/>
    </source>
</evidence>
<keyword evidence="1" id="KW-0479">Metal-binding</keyword>
<dbReference type="FunFam" id="3.30.160.60:FF:001119">
    <property type="entry name" value="zinc finger protein 408"/>
    <property type="match status" value="1"/>
</dbReference>
<keyword evidence="3 5" id="KW-0863">Zinc-finger</keyword>
<dbReference type="PANTHER" id="PTHR23226">
    <property type="entry name" value="ZINC FINGER AND SCAN DOMAIN-CONTAINING"/>
    <property type="match status" value="1"/>
</dbReference>
<dbReference type="EMBL" id="VYZJ01007336">
    <property type="protein sequence ID" value="NWR26346.1"/>
    <property type="molecule type" value="Genomic_DNA"/>
</dbReference>
<dbReference type="GO" id="GO:0000978">
    <property type="term" value="F:RNA polymerase II cis-regulatory region sequence-specific DNA binding"/>
    <property type="evidence" value="ECO:0007669"/>
    <property type="project" value="TreeGrafter"/>
</dbReference>
<feature type="non-terminal residue" evidence="8">
    <location>
        <position position="119"/>
    </location>
</feature>
<dbReference type="AlphaFoldDB" id="A0A7K4VV03"/>
<dbReference type="PROSITE" id="PS00028">
    <property type="entry name" value="ZINC_FINGER_C2H2_1"/>
    <property type="match status" value="2"/>
</dbReference>
<dbReference type="FunFam" id="3.30.160.60:FF:001076">
    <property type="entry name" value="zinc finger protein 697"/>
    <property type="match status" value="1"/>
</dbReference>
<evidence type="ECO:0000256" key="1">
    <source>
        <dbReference type="ARBA" id="ARBA00022723"/>
    </source>
</evidence>